<dbReference type="SUPFAM" id="SSF53335">
    <property type="entry name" value="S-adenosyl-L-methionine-dependent methyltransferases"/>
    <property type="match status" value="1"/>
</dbReference>
<keyword evidence="9" id="KW-1185">Reference proteome</keyword>
<reference evidence="9" key="1">
    <citation type="submission" date="2017-06" db="EMBL/GenBank/DDBJ databases">
        <authorList>
            <person name="Varghese N."/>
            <person name="Submissions S."/>
        </authorList>
    </citation>
    <scope>NUCLEOTIDE SEQUENCE [LARGE SCALE GENOMIC DNA]</scope>
    <source>
        <strain evidence="9">ANC 5114</strain>
    </source>
</reference>
<dbReference type="PANTHER" id="PTHR23417">
    <property type="entry name" value="3-DEOXY-D-MANNO-OCTULOSONIC-ACID TRANSFERASE/TRNA GUANINE-N 7 - -METHYLTRANSFERASE"/>
    <property type="match status" value="1"/>
</dbReference>
<dbReference type="EC" id="2.1.1.33" evidence="3"/>
<dbReference type="Pfam" id="PF02390">
    <property type="entry name" value="Methyltransf_4"/>
    <property type="match status" value="1"/>
</dbReference>
<evidence type="ECO:0000256" key="5">
    <source>
        <dbReference type="ARBA" id="ARBA00022679"/>
    </source>
</evidence>
<dbReference type="InterPro" id="IPR029063">
    <property type="entry name" value="SAM-dependent_MTases_sf"/>
</dbReference>
<evidence type="ECO:0000256" key="4">
    <source>
        <dbReference type="ARBA" id="ARBA00022603"/>
    </source>
</evidence>
<dbReference type="Gene3D" id="3.40.50.150">
    <property type="entry name" value="Vaccinia Virus protein VP39"/>
    <property type="match status" value="1"/>
</dbReference>
<keyword evidence="6" id="KW-0949">S-adenosyl-L-methionine</keyword>
<dbReference type="InterPro" id="IPR003358">
    <property type="entry name" value="tRNA_(Gua-N-7)_MeTrfase_Trmb"/>
</dbReference>
<evidence type="ECO:0000256" key="3">
    <source>
        <dbReference type="ARBA" id="ARBA00011977"/>
    </source>
</evidence>
<dbReference type="Proteomes" id="UP000243463">
    <property type="component" value="Unassembled WGS sequence"/>
</dbReference>
<name>A0A217EH59_9GAMM</name>
<proteinExistence type="predicted"/>
<evidence type="ECO:0000256" key="2">
    <source>
        <dbReference type="ARBA" id="ARBA00003015"/>
    </source>
</evidence>
<comment type="catalytic activity">
    <reaction evidence="1">
        <text>guanosine(46) in tRNA + S-adenosyl-L-methionine = N(7)-methylguanosine(46) in tRNA + S-adenosyl-L-homocysteine</text>
        <dbReference type="Rhea" id="RHEA:42708"/>
        <dbReference type="Rhea" id="RHEA-COMP:10188"/>
        <dbReference type="Rhea" id="RHEA-COMP:10189"/>
        <dbReference type="ChEBI" id="CHEBI:57856"/>
        <dbReference type="ChEBI" id="CHEBI:59789"/>
        <dbReference type="ChEBI" id="CHEBI:74269"/>
        <dbReference type="ChEBI" id="CHEBI:74480"/>
        <dbReference type="EC" id="2.1.1.33"/>
    </reaction>
</comment>
<dbReference type="PROSITE" id="PS51625">
    <property type="entry name" value="SAM_MT_TRMB"/>
    <property type="match status" value="1"/>
</dbReference>
<dbReference type="OrthoDB" id="9809889at2"/>
<keyword evidence="7" id="KW-0819">tRNA processing</keyword>
<keyword evidence="4 8" id="KW-0489">Methyltransferase</keyword>
<accession>A0A217EH59</accession>
<keyword evidence="5" id="KW-0808">Transferase</keyword>
<dbReference type="GO" id="GO:0008176">
    <property type="term" value="F:tRNA (guanine(46)-N7)-methyltransferase activity"/>
    <property type="evidence" value="ECO:0007669"/>
    <property type="project" value="UniProtKB-EC"/>
</dbReference>
<dbReference type="AlphaFoldDB" id="A0A217EH59"/>
<dbReference type="EMBL" id="FZLN01000003">
    <property type="protein sequence ID" value="SNQ29831.1"/>
    <property type="molecule type" value="Genomic_DNA"/>
</dbReference>
<sequence>MQIRQFQVQRMSAPRDFQPIENRPIDLEIGAGKGKHAVMFCEGHPQSTLYAIERTKEKFNFMAKTHQTQALDNLHPIHADAIPWITHAIFPEQVNTCFILYPNPEPHNSAQRWLNMPFFELLLSRVRAGGTIILASNIAEYIAEAETQLNRVWQLPYVKEKISSDSARTHFEVKYLERGELCQQLVISKPHGYHTRFDTFLPLHGKQHAE</sequence>
<dbReference type="RefSeq" id="WP_088823882.1">
    <property type="nucleotide sequence ID" value="NZ_FZLN01000003.1"/>
</dbReference>
<evidence type="ECO:0000256" key="1">
    <source>
        <dbReference type="ARBA" id="ARBA00000142"/>
    </source>
</evidence>
<evidence type="ECO:0000313" key="9">
    <source>
        <dbReference type="Proteomes" id="UP000243463"/>
    </source>
</evidence>
<dbReference type="GO" id="GO:0043527">
    <property type="term" value="C:tRNA methyltransferase complex"/>
    <property type="evidence" value="ECO:0007669"/>
    <property type="project" value="TreeGrafter"/>
</dbReference>
<organism evidence="8 9">
    <name type="scientific">Acinetobacter apis</name>
    <dbReference type="NCBI Taxonomy" id="1229165"/>
    <lineage>
        <taxon>Bacteria</taxon>
        <taxon>Pseudomonadati</taxon>
        <taxon>Pseudomonadota</taxon>
        <taxon>Gammaproteobacteria</taxon>
        <taxon>Moraxellales</taxon>
        <taxon>Moraxellaceae</taxon>
        <taxon>Acinetobacter</taxon>
    </lineage>
</organism>
<dbReference type="PANTHER" id="PTHR23417:SF14">
    <property type="entry name" value="PENTACOTRIPEPTIDE-REPEAT REGION OF PRORP DOMAIN-CONTAINING PROTEIN"/>
    <property type="match status" value="1"/>
</dbReference>
<evidence type="ECO:0000256" key="6">
    <source>
        <dbReference type="ARBA" id="ARBA00022691"/>
    </source>
</evidence>
<gene>
    <name evidence="8" type="ORF">SAMN05444584_1802</name>
</gene>
<comment type="function">
    <text evidence="2">Catalyzes the formation of N(7)-methylguanine at position 46 (m7G46) in tRNA.</text>
</comment>
<evidence type="ECO:0000256" key="7">
    <source>
        <dbReference type="ARBA" id="ARBA00022694"/>
    </source>
</evidence>
<protein>
    <recommendedName>
        <fullName evidence="3">tRNA (guanine(46)-N(7))-methyltransferase</fullName>
        <ecNumber evidence="3">2.1.1.33</ecNumber>
    </recommendedName>
</protein>
<evidence type="ECO:0000313" key="8">
    <source>
        <dbReference type="EMBL" id="SNQ29831.1"/>
    </source>
</evidence>